<evidence type="ECO:0000313" key="9">
    <source>
        <dbReference type="Proteomes" id="UP000738126"/>
    </source>
</evidence>
<dbReference type="Pfam" id="PF01891">
    <property type="entry name" value="CbiM"/>
    <property type="match status" value="1"/>
</dbReference>
<evidence type="ECO:0000256" key="3">
    <source>
        <dbReference type="ARBA" id="ARBA00022475"/>
    </source>
</evidence>
<evidence type="ECO:0000256" key="7">
    <source>
        <dbReference type="SAM" id="Phobius"/>
    </source>
</evidence>
<evidence type="ECO:0000256" key="6">
    <source>
        <dbReference type="ARBA" id="ARBA00023136"/>
    </source>
</evidence>
<keyword evidence="3" id="KW-1003">Cell membrane</keyword>
<feature type="transmembrane region" description="Helical" evidence="7">
    <location>
        <begin position="101"/>
        <end position="122"/>
    </location>
</feature>
<name>A0ABS1E867_9GAMM</name>
<feature type="transmembrane region" description="Helical" evidence="7">
    <location>
        <begin position="71"/>
        <end position="95"/>
    </location>
</feature>
<comment type="subcellular location">
    <subcellularLocation>
        <location evidence="1">Cell membrane</location>
        <topology evidence="1">Multi-pass membrane protein</topology>
    </subcellularLocation>
</comment>
<feature type="transmembrane region" description="Helical" evidence="7">
    <location>
        <begin position="41"/>
        <end position="59"/>
    </location>
</feature>
<feature type="transmembrane region" description="Helical" evidence="7">
    <location>
        <begin position="143"/>
        <end position="162"/>
    </location>
</feature>
<evidence type="ECO:0000256" key="2">
    <source>
        <dbReference type="ARBA" id="ARBA00022448"/>
    </source>
</evidence>
<feature type="transmembrane region" description="Helical" evidence="7">
    <location>
        <begin position="168"/>
        <end position="189"/>
    </location>
</feature>
<keyword evidence="9" id="KW-1185">Reference proteome</keyword>
<feature type="transmembrane region" description="Helical" evidence="7">
    <location>
        <begin position="12"/>
        <end position="29"/>
    </location>
</feature>
<keyword evidence="5 7" id="KW-1133">Transmembrane helix</keyword>
<dbReference type="EMBL" id="NRSH01000088">
    <property type="protein sequence ID" value="MBK1727004.1"/>
    <property type="molecule type" value="Genomic_DNA"/>
</dbReference>
<organism evidence="8 9">
    <name type="scientific">Halorhodospira neutriphila</name>
    <dbReference type="NCBI Taxonomy" id="168379"/>
    <lineage>
        <taxon>Bacteria</taxon>
        <taxon>Pseudomonadati</taxon>
        <taxon>Pseudomonadota</taxon>
        <taxon>Gammaproteobacteria</taxon>
        <taxon>Chromatiales</taxon>
        <taxon>Ectothiorhodospiraceae</taxon>
        <taxon>Halorhodospira</taxon>
    </lineage>
</organism>
<reference evidence="8 9" key="1">
    <citation type="journal article" date="2020" name="Microorganisms">
        <title>Osmotic Adaptation and Compatible Solute Biosynthesis of Phototrophic Bacteria as Revealed from Genome Analyses.</title>
        <authorList>
            <person name="Imhoff J.F."/>
            <person name="Rahn T."/>
            <person name="Kunzel S."/>
            <person name="Keller A."/>
            <person name="Neulinger S.C."/>
        </authorList>
    </citation>
    <scope>NUCLEOTIDE SEQUENCE [LARGE SCALE GENOMIC DNA]</scope>
    <source>
        <strain evidence="8 9">DSM 15116</strain>
    </source>
</reference>
<dbReference type="Gene3D" id="1.10.1760.20">
    <property type="match status" value="1"/>
</dbReference>
<protein>
    <submittedName>
        <fullName evidence="8">Cobalamin biosynthesis protein CbiM</fullName>
    </submittedName>
</protein>
<evidence type="ECO:0000256" key="1">
    <source>
        <dbReference type="ARBA" id="ARBA00004651"/>
    </source>
</evidence>
<evidence type="ECO:0000256" key="5">
    <source>
        <dbReference type="ARBA" id="ARBA00022989"/>
    </source>
</evidence>
<sequence>MHIEPGMIAQPKVVFAGVAAAGVAGYYLRSLIRRPSDLPRIALAALFFSLFMQSFHMPVGPSELHFVGAMAIYLTLGFLPTLFGFMLGLLVQGILFNPADLIHWAVNSLSLIAPLIAVHYTLGKRYAEQGESLTWARILRLDAAYYSGVAAMVGLWLVGTGAELAAWAAWASSYAAIVAVEPVITYAAVRGLKAFEGQAWTRAFAVDRLRLAA</sequence>
<dbReference type="Proteomes" id="UP000738126">
    <property type="component" value="Unassembled WGS sequence"/>
</dbReference>
<dbReference type="InterPro" id="IPR002751">
    <property type="entry name" value="CbiM/NikMN"/>
</dbReference>
<proteinExistence type="predicted"/>
<keyword evidence="4 7" id="KW-0812">Transmembrane</keyword>
<evidence type="ECO:0000256" key="4">
    <source>
        <dbReference type="ARBA" id="ARBA00022692"/>
    </source>
</evidence>
<gene>
    <name evidence="8" type="ORF">CKO13_08205</name>
</gene>
<evidence type="ECO:0000313" key="8">
    <source>
        <dbReference type="EMBL" id="MBK1727004.1"/>
    </source>
</evidence>
<dbReference type="RefSeq" id="WP_200259398.1">
    <property type="nucleotide sequence ID" value="NZ_NRSH01000088.1"/>
</dbReference>
<comment type="caution">
    <text evidence="8">The sequence shown here is derived from an EMBL/GenBank/DDBJ whole genome shotgun (WGS) entry which is preliminary data.</text>
</comment>
<accession>A0ABS1E867</accession>
<keyword evidence="2" id="KW-0813">Transport</keyword>
<keyword evidence="6 7" id="KW-0472">Membrane</keyword>